<protein>
    <submittedName>
        <fullName evidence="2">Uncharacterized protein</fullName>
    </submittedName>
</protein>
<feature type="transmembrane region" description="Helical" evidence="1">
    <location>
        <begin position="93"/>
        <end position="118"/>
    </location>
</feature>
<keyword evidence="1" id="KW-0812">Transmembrane</keyword>
<sequence length="164" mass="18810">MITKYIVSETNKIFIGPSSSEFFYSFTPSVFYSSISKFPDSQTGYHLSEYSSPVPGTSHTIEELPEVAGLSVLINIDRRDYGLFTERYKKKTLFIIFSAMIGAISGIFSIILVIMLIVEKTYEKVTAILENIRFFNLLVEKRLRLQAFSDEYEHKGLIFPKFQS</sequence>
<evidence type="ECO:0000313" key="2">
    <source>
        <dbReference type="EMBL" id="OMJ89610.1"/>
    </source>
</evidence>
<evidence type="ECO:0000256" key="1">
    <source>
        <dbReference type="SAM" id="Phobius"/>
    </source>
</evidence>
<proteinExistence type="predicted"/>
<keyword evidence="1" id="KW-1133">Transmembrane helix</keyword>
<accession>A0A1R2CKY7</accession>
<evidence type="ECO:0000313" key="3">
    <source>
        <dbReference type="Proteomes" id="UP000187209"/>
    </source>
</evidence>
<organism evidence="2 3">
    <name type="scientific">Stentor coeruleus</name>
    <dbReference type="NCBI Taxonomy" id="5963"/>
    <lineage>
        <taxon>Eukaryota</taxon>
        <taxon>Sar</taxon>
        <taxon>Alveolata</taxon>
        <taxon>Ciliophora</taxon>
        <taxon>Postciliodesmatophora</taxon>
        <taxon>Heterotrichea</taxon>
        <taxon>Heterotrichida</taxon>
        <taxon>Stentoridae</taxon>
        <taxon>Stentor</taxon>
    </lineage>
</organism>
<dbReference type="EMBL" id="MPUH01000121">
    <property type="protein sequence ID" value="OMJ89610.1"/>
    <property type="molecule type" value="Genomic_DNA"/>
</dbReference>
<comment type="caution">
    <text evidence="2">The sequence shown here is derived from an EMBL/GenBank/DDBJ whole genome shotgun (WGS) entry which is preliminary data.</text>
</comment>
<dbReference type="AlphaFoldDB" id="A0A1R2CKY7"/>
<name>A0A1R2CKY7_9CILI</name>
<gene>
    <name evidence="2" type="ORF">SteCoe_8143</name>
</gene>
<keyword evidence="1" id="KW-0472">Membrane</keyword>
<dbReference type="Proteomes" id="UP000187209">
    <property type="component" value="Unassembled WGS sequence"/>
</dbReference>
<reference evidence="2 3" key="1">
    <citation type="submission" date="2016-11" db="EMBL/GenBank/DDBJ databases">
        <title>The macronuclear genome of Stentor coeruleus: a giant cell with tiny introns.</title>
        <authorList>
            <person name="Slabodnick M."/>
            <person name="Ruby J.G."/>
            <person name="Reiff S.B."/>
            <person name="Swart E.C."/>
            <person name="Gosai S."/>
            <person name="Prabakaran S."/>
            <person name="Witkowska E."/>
            <person name="Larue G.E."/>
            <person name="Fisher S."/>
            <person name="Freeman R.M."/>
            <person name="Gunawardena J."/>
            <person name="Chu W."/>
            <person name="Stover N.A."/>
            <person name="Gregory B.D."/>
            <person name="Nowacki M."/>
            <person name="Derisi J."/>
            <person name="Roy S.W."/>
            <person name="Marshall W.F."/>
            <person name="Sood P."/>
        </authorList>
    </citation>
    <scope>NUCLEOTIDE SEQUENCE [LARGE SCALE GENOMIC DNA]</scope>
    <source>
        <strain evidence="2">WM001</strain>
    </source>
</reference>
<keyword evidence="3" id="KW-1185">Reference proteome</keyword>